<name>A0A1Y2ARY6_9FUNG</name>
<dbReference type="Proteomes" id="UP000193920">
    <property type="component" value="Unassembled WGS sequence"/>
</dbReference>
<accession>A0A1Y2ARY6</accession>
<proteinExistence type="predicted"/>
<dbReference type="STRING" id="1754190.A0A1Y2ARY6"/>
<organism evidence="1 2">
    <name type="scientific">Neocallimastix californiae</name>
    <dbReference type="NCBI Taxonomy" id="1754190"/>
    <lineage>
        <taxon>Eukaryota</taxon>
        <taxon>Fungi</taxon>
        <taxon>Fungi incertae sedis</taxon>
        <taxon>Chytridiomycota</taxon>
        <taxon>Chytridiomycota incertae sedis</taxon>
        <taxon>Neocallimastigomycetes</taxon>
        <taxon>Neocallimastigales</taxon>
        <taxon>Neocallimastigaceae</taxon>
        <taxon>Neocallimastix</taxon>
    </lineage>
</organism>
<gene>
    <name evidence="1" type="ORF">LY90DRAFT_675093</name>
</gene>
<protein>
    <submittedName>
        <fullName evidence="1">Uncharacterized protein</fullName>
    </submittedName>
</protein>
<dbReference type="AlphaFoldDB" id="A0A1Y2ARY6"/>
<sequence>MEKSVQSASYEKLMHDYVLKQKRFKYIVKQIQKSIISCEYKNKGYSLNEYVKKKWNISQAQAYRYLISAKVMDVLDEFEIQPNYVNLCKILYNHAKTSEQLKLLWKTLLKKANGKPYYINSSHVSKTWKELYNDKKYSDICHYEDNIIKKIENSLSNNLINSKINSNKRLNSESTNCHTFENTKVTLPFSSSKSEIISTNQTRSLPLSTVSSKSTFSHQAVPIISYNMPVFSPITTTVSSIMPSITIPPLTSSNPIVTSNIPNISSTINEINGTYFNQNQIISSNESIITLYYIQSPIPIKNSIYPPYQIHQL</sequence>
<keyword evidence="2" id="KW-1185">Reference proteome</keyword>
<evidence type="ECO:0000313" key="2">
    <source>
        <dbReference type="Proteomes" id="UP000193920"/>
    </source>
</evidence>
<dbReference type="EMBL" id="MCOG01000219">
    <property type="protein sequence ID" value="ORY24725.1"/>
    <property type="molecule type" value="Genomic_DNA"/>
</dbReference>
<comment type="caution">
    <text evidence="1">The sequence shown here is derived from an EMBL/GenBank/DDBJ whole genome shotgun (WGS) entry which is preliminary data.</text>
</comment>
<reference evidence="1 2" key="1">
    <citation type="submission" date="2016-08" db="EMBL/GenBank/DDBJ databases">
        <title>A Parts List for Fungal Cellulosomes Revealed by Comparative Genomics.</title>
        <authorList>
            <consortium name="DOE Joint Genome Institute"/>
            <person name="Haitjema C.H."/>
            <person name="Gilmore S.P."/>
            <person name="Henske J.K."/>
            <person name="Solomon K.V."/>
            <person name="De Groot R."/>
            <person name="Kuo A."/>
            <person name="Mondo S.J."/>
            <person name="Salamov A.A."/>
            <person name="Labutti K."/>
            <person name="Zhao Z."/>
            <person name="Chiniquy J."/>
            <person name="Barry K."/>
            <person name="Brewer H.M."/>
            <person name="Purvine S.O."/>
            <person name="Wright A.T."/>
            <person name="Boxma B."/>
            <person name="Van Alen T."/>
            <person name="Hackstein J.H."/>
            <person name="Baker S.E."/>
            <person name="Grigoriev I.V."/>
            <person name="O'Malley M.A."/>
        </authorList>
    </citation>
    <scope>NUCLEOTIDE SEQUENCE [LARGE SCALE GENOMIC DNA]</scope>
    <source>
        <strain evidence="1 2">G1</strain>
    </source>
</reference>
<evidence type="ECO:0000313" key="1">
    <source>
        <dbReference type="EMBL" id="ORY24725.1"/>
    </source>
</evidence>
<dbReference type="OrthoDB" id="5595153at2759"/>